<dbReference type="AlphaFoldDB" id="A0A4Y2R6G9"/>
<proteinExistence type="predicted"/>
<accession>A0A4Y2R6G9</accession>
<dbReference type="OrthoDB" id="6433665at2759"/>
<reference evidence="1 2" key="1">
    <citation type="journal article" date="2019" name="Sci. Rep.">
        <title>Orb-weaving spider Araneus ventricosus genome elucidates the spidroin gene catalogue.</title>
        <authorList>
            <person name="Kono N."/>
            <person name="Nakamura H."/>
            <person name="Ohtoshi R."/>
            <person name="Moran D.A.P."/>
            <person name="Shinohara A."/>
            <person name="Yoshida Y."/>
            <person name="Fujiwara M."/>
            <person name="Mori M."/>
            <person name="Tomita M."/>
            <person name="Arakawa K."/>
        </authorList>
    </citation>
    <scope>NUCLEOTIDE SEQUENCE [LARGE SCALE GENOMIC DNA]</scope>
</reference>
<evidence type="ECO:0000313" key="1">
    <source>
        <dbReference type="EMBL" id="GBN71261.1"/>
    </source>
</evidence>
<keyword evidence="2" id="KW-1185">Reference proteome</keyword>
<organism evidence="1 2">
    <name type="scientific">Araneus ventricosus</name>
    <name type="common">Orbweaver spider</name>
    <name type="synonym">Epeira ventricosa</name>
    <dbReference type="NCBI Taxonomy" id="182803"/>
    <lineage>
        <taxon>Eukaryota</taxon>
        <taxon>Metazoa</taxon>
        <taxon>Ecdysozoa</taxon>
        <taxon>Arthropoda</taxon>
        <taxon>Chelicerata</taxon>
        <taxon>Arachnida</taxon>
        <taxon>Araneae</taxon>
        <taxon>Araneomorphae</taxon>
        <taxon>Entelegynae</taxon>
        <taxon>Araneoidea</taxon>
        <taxon>Araneidae</taxon>
        <taxon>Araneus</taxon>
    </lineage>
</organism>
<sequence>MIPYDEEGLCCSKAILYALAHLENDRPSINAMRDVSYRGKDRNRRINLWLHKGHYDVKEFYCEPCDKPFDHLENYRCGHVCPICMRRNCLPGQSQSCLDCDRLCRSASYFENHKATPGRRQKSSCDKMYQCRDCCKAILRHNCPKLHKCGTMKCLSWKHYVDASEHR</sequence>
<name>A0A4Y2R6G9_ARAVE</name>
<evidence type="ECO:0000313" key="2">
    <source>
        <dbReference type="Proteomes" id="UP000499080"/>
    </source>
</evidence>
<comment type="caution">
    <text evidence="1">The sequence shown here is derived from an EMBL/GenBank/DDBJ whole genome shotgun (WGS) entry which is preliminary data.</text>
</comment>
<gene>
    <name evidence="1" type="ORF">AVEN_229709_1</name>
</gene>
<dbReference type="EMBL" id="BGPR01015948">
    <property type="protein sequence ID" value="GBN71261.1"/>
    <property type="molecule type" value="Genomic_DNA"/>
</dbReference>
<dbReference type="Proteomes" id="UP000499080">
    <property type="component" value="Unassembled WGS sequence"/>
</dbReference>
<protein>
    <submittedName>
        <fullName evidence="1">Uncharacterized protein</fullName>
    </submittedName>
</protein>